<dbReference type="InterPro" id="IPR040453">
    <property type="entry name" value="Mnd1_HTH"/>
</dbReference>
<dbReference type="EMBL" id="JBBBZM010000016">
    <property type="protein sequence ID" value="KAL0638921.1"/>
    <property type="molecule type" value="Genomic_DNA"/>
</dbReference>
<evidence type="ECO:0000313" key="10">
    <source>
        <dbReference type="EMBL" id="KAL0638921.1"/>
    </source>
</evidence>
<dbReference type="Pfam" id="PF03962">
    <property type="entry name" value="Mnd1"/>
    <property type="match status" value="1"/>
</dbReference>
<dbReference type="PIRSF" id="PIRSF026991">
    <property type="entry name" value="Mnd1"/>
    <property type="match status" value="1"/>
</dbReference>
<dbReference type="Proteomes" id="UP001447188">
    <property type="component" value="Unassembled WGS sequence"/>
</dbReference>
<comment type="subcellular location">
    <subcellularLocation>
        <location evidence="1 7">Nucleus</location>
    </subcellularLocation>
</comment>
<proteinExistence type="inferred from homology"/>
<keyword evidence="4" id="KW-0233">DNA recombination</keyword>
<evidence type="ECO:0000256" key="7">
    <source>
        <dbReference type="PIRNR" id="PIRNR026991"/>
    </source>
</evidence>
<accession>A0ABR3GTK3</accession>
<dbReference type="PANTHER" id="PTHR15938">
    <property type="entry name" value="TBP-1 INTERACTING PROTEIN"/>
    <property type="match status" value="1"/>
</dbReference>
<name>A0ABR3GTK3_9PEZI</name>
<comment type="function">
    <text evidence="7">Required for proper homologous chromosome pairing and efficient cross-over and intragenic recombination during meiosis.</text>
</comment>
<evidence type="ECO:0000256" key="2">
    <source>
        <dbReference type="ARBA" id="ARBA00005981"/>
    </source>
</evidence>
<feature type="coiled-coil region" evidence="8">
    <location>
        <begin position="85"/>
        <end position="139"/>
    </location>
</feature>
<evidence type="ECO:0000256" key="5">
    <source>
        <dbReference type="ARBA" id="ARBA00023242"/>
    </source>
</evidence>
<keyword evidence="6" id="KW-0469">Meiosis</keyword>
<evidence type="ECO:0000313" key="11">
    <source>
        <dbReference type="Proteomes" id="UP001447188"/>
    </source>
</evidence>
<reference evidence="10 11" key="1">
    <citation type="submission" date="2024-02" db="EMBL/GenBank/DDBJ databases">
        <title>Discinaceae phylogenomics.</title>
        <authorList>
            <person name="Dirks A.C."/>
            <person name="James T.Y."/>
        </authorList>
    </citation>
    <scope>NUCLEOTIDE SEQUENCE [LARGE SCALE GENOMIC DNA]</scope>
    <source>
        <strain evidence="10 11">ACD0624</strain>
    </source>
</reference>
<keyword evidence="11" id="KW-1185">Reference proteome</keyword>
<evidence type="ECO:0000259" key="9">
    <source>
        <dbReference type="Pfam" id="PF03962"/>
    </source>
</evidence>
<evidence type="ECO:0000256" key="3">
    <source>
        <dbReference type="ARBA" id="ARBA00023054"/>
    </source>
</evidence>
<evidence type="ECO:0000256" key="1">
    <source>
        <dbReference type="ARBA" id="ARBA00004123"/>
    </source>
</evidence>
<keyword evidence="3 8" id="KW-0175">Coiled coil</keyword>
<dbReference type="PANTHER" id="PTHR15938:SF1">
    <property type="entry name" value="MEIOTIC NUCLEAR DIVISION PROTEIN 1"/>
    <property type="match status" value="1"/>
</dbReference>
<comment type="caution">
    <text evidence="10">The sequence shown here is derived from an EMBL/GenBank/DDBJ whole genome shotgun (WGS) entry which is preliminary data.</text>
</comment>
<comment type="similarity">
    <text evidence="2 7">Belongs to the MND1 family.</text>
</comment>
<dbReference type="InterPro" id="IPR005647">
    <property type="entry name" value="Mnd1"/>
</dbReference>
<gene>
    <name evidence="10" type="ORF">Q9L58_001972</name>
</gene>
<evidence type="ECO:0000256" key="4">
    <source>
        <dbReference type="ARBA" id="ARBA00023172"/>
    </source>
</evidence>
<sequence>MPPKTLPPQAKLNLILAYFHTTGTAHSIKDLEKSLPGAAGISPMVVKDFLTALSDEGLIRVEKIGSGNWYWSFKSDEKKHKGRVLEGLEKELVKLGKAIEDVKAALVKEGIEEEELELRREMAGKIEELKKMKGEMEEELKICDPRAMDKKRIEIGEMKVKVNMCTDDLYALESYVREATNNDREKLEACRKMFGMEEELEYV</sequence>
<organism evidence="10 11">
    <name type="scientific">Discina gigas</name>
    <dbReference type="NCBI Taxonomy" id="1032678"/>
    <lineage>
        <taxon>Eukaryota</taxon>
        <taxon>Fungi</taxon>
        <taxon>Dikarya</taxon>
        <taxon>Ascomycota</taxon>
        <taxon>Pezizomycotina</taxon>
        <taxon>Pezizomycetes</taxon>
        <taxon>Pezizales</taxon>
        <taxon>Discinaceae</taxon>
        <taxon>Discina</taxon>
    </lineage>
</organism>
<protein>
    <recommendedName>
        <fullName evidence="7">Meiotic nuclear division protein 1</fullName>
    </recommendedName>
</protein>
<keyword evidence="5 7" id="KW-0539">Nucleus</keyword>
<feature type="domain" description="Mnd1 HTH" evidence="9">
    <location>
        <begin position="15"/>
        <end position="74"/>
    </location>
</feature>
<evidence type="ECO:0000256" key="8">
    <source>
        <dbReference type="SAM" id="Coils"/>
    </source>
</evidence>
<evidence type="ECO:0000256" key="6">
    <source>
        <dbReference type="ARBA" id="ARBA00023254"/>
    </source>
</evidence>